<dbReference type="OrthoDB" id="9786766at2"/>
<dbReference type="EMBL" id="CP001804">
    <property type="protein sequence ID" value="ACY18627.1"/>
    <property type="molecule type" value="Genomic_DNA"/>
</dbReference>
<dbReference type="Pfam" id="PF19313">
    <property type="entry name" value="DUF5916"/>
    <property type="match status" value="1"/>
</dbReference>
<dbReference type="eggNOG" id="COG2091">
    <property type="taxonomic scope" value="Bacteria"/>
</dbReference>
<keyword evidence="1" id="KW-0732">Signal</keyword>
<organism evidence="3 4">
    <name type="scientific">Haliangium ochraceum (strain DSM 14365 / JCM 11303 / SMP-2)</name>
    <dbReference type="NCBI Taxonomy" id="502025"/>
    <lineage>
        <taxon>Bacteria</taxon>
        <taxon>Pseudomonadati</taxon>
        <taxon>Myxococcota</taxon>
        <taxon>Polyangia</taxon>
        <taxon>Haliangiales</taxon>
        <taxon>Kofleriaceae</taxon>
        <taxon>Haliangium</taxon>
    </lineage>
</organism>
<evidence type="ECO:0000313" key="3">
    <source>
        <dbReference type="EMBL" id="ACY18627.1"/>
    </source>
</evidence>
<name>D0LLD1_HALO1</name>
<dbReference type="CDD" id="cd09618">
    <property type="entry name" value="CBM9_like_2"/>
    <property type="match status" value="1"/>
</dbReference>
<dbReference type="KEGG" id="hoh:Hoch_6152"/>
<protein>
    <recommendedName>
        <fullName evidence="2">DUF5916 domain-containing protein</fullName>
    </recommendedName>
</protein>
<sequence length="761" mass="83664">MDITRTSLRVLILCSALLHVSSAVADSVAPAFAIPTEAASATVHDEEGRSIVARRVAPGAVELDGVMNETDWQQAAPVRELRRARPVEDGRPGLGDAEFRLLYDRNALYIGVRVQQPPGVARAQIRPRDDLGNDDSINIYLKSRSAGGDGYVFRINPLGIKKDILIIGYDQTFGSWDAVWDAATSPLPAGYQMEVRIPFRILRISRDSRNELRIGFGVNSGALGQLDLWPRFSSERAHHLDQLGELLGVDDIDDGHRLDILPSVVFRYGGRGQADDSFAFDDSPVFRLRRPGYIDLGLDLLYQMQDSVTMGLALNPDFSQVEADPDQLDYNLRYPLLLEETRPFFLEALSTFDTPIPLLYTRSINDPVAGARMTGHLGKTTVSLLSAWDLDPPPSRIRFDPSVENPVMSGFEAASEDEAFSTVARATVDLSRTARVGAFFANKHLRATDGGRDANNFLASVDAHFTLGNNYTFTGQAGVSSAGAGGEDALTGGLGYLRFARDGRRLSLLAHSTYVSDEFRAETSNFSRVGYIPSLAQIAYRVEIERGGLVYVQPSIAAITNHDDGSFDLIDYSVAPALGLQFAGNTSATASVESGEEFYNGRRFDIQRATMTLATAPLAWLDGSISFGTGDQINYDPSDDFLGTSHEGSASLSLRPSLQAQLELRYLKSLFSRPEEPGFESNVDILRLKAVYSFDRKWTLRFISQLNTYSDSLQSNLLLAYLHSPGTAVYIGYRDDEPLSDASTVVVDRHLFVKLSYLSWL</sequence>
<feature type="domain" description="DUF5916" evidence="2">
    <location>
        <begin position="294"/>
        <end position="365"/>
    </location>
</feature>
<dbReference type="STRING" id="502025.Hoch_6152"/>
<dbReference type="SUPFAM" id="SSF49344">
    <property type="entry name" value="CBD9-like"/>
    <property type="match status" value="1"/>
</dbReference>
<proteinExistence type="predicted"/>
<evidence type="ECO:0000313" key="4">
    <source>
        <dbReference type="Proteomes" id="UP000001880"/>
    </source>
</evidence>
<evidence type="ECO:0000256" key="1">
    <source>
        <dbReference type="SAM" id="SignalP"/>
    </source>
</evidence>
<feature type="signal peptide" evidence="1">
    <location>
        <begin position="1"/>
        <end position="25"/>
    </location>
</feature>
<dbReference type="AlphaFoldDB" id="D0LLD1"/>
<feature type="chain" id="PRO_5003010234" description="DUF5916 domain-containing protein" evidence="1">
    <location>
        <begin position="26"/>
        <end position="761"/>
    </location>
</feature>
<gene>
    <name evidence="3" type="ordered locus">Hoch_6152</name>
</gene>
<evidence type="ECO:0000259" key="2">
    <source>
        <dbReference type="Pfam" id="PF19313"/>
    </source>
</evidence>
<dbReference type="InterPro" id="IPR045670">
    <property type="entry name" value="DUF5916"/>
</dbReference>
<dbReference type="RefSeq" id="WP_012831219.1">
    <property type="nucleotide sequence ID" value="NC_013440.1"/>
</dbReference>
<keyword evidence="4" id="KW-1185">Reference proteome</keyword>
<dbReference type="Proteomes" id="UP000001880">
    <property type="component" value="Chromosome"/>
</dbReference>
<dbReference type="HOGENOM" id="CLU_016090_1_0_7"/>
<reference evidence="3 4" key="1">
    <citation type="journal article" date="2010" name="Stand. Genomic Sci.">
        <title>Complete genome sequence of Haliangium ochraceum type strain (SMP-2).</title>
        <authorList>
            <consortium name="US DOE Joint Genome Institute (JGI-PGF)"/>
            <person name="Ivanova N."/>
            <person name="Daum C."/>
            <person name="Lang E."/>
            <person name="Abt B."/>
            <person name="Kopitz M."/>
            <person name="Saunders E."/>
            <person name="Lapidus A."/>
            <person name="Lucas S."/>
            <person name="Glavina Del Rio T."/>
            <person name="Nolan M."/>
            <person name="Tice H."/>
            <person name="Copeland A."/>
            <person name="Cheng J.F."/>
            <person name="Chen F."/>
            <person name="Bruce D."/>
            <person name="Goodwin L."/>
            <person name="Pitluck S."/>
            <person name="Mavromatis K."/>
            <person name="Pati A."/>
            <person name="Mikhailova N."/>
            <person name="Chen A."/>
            <person name="Palaniappan K."/>
            <person name="Land M."/>
            <person name="Hauser L."/>
            <person name="Chang Y.J."/>
            <person name="Jeffries C.D."/>
            <person name="Detter J.C."/>
            <person name="Brettin T."/>
            <person name="Rohde M."/>
            <person name="Goker M."/>
            <person name="Bristow J."/>
            <person name="Markowitz V."/>
            <person name="Eisen J.A."/>
            <person name="Hugenholtz P."/>
            <person name="Kyrpides N.C."/>
            <person name="Klenk H.P."/>
        </authorList>
    </citation>
    <scope>NUCLEOTIDE SEQUENCE [LARGE SCALE GENOMIC DNA]</scope>
    <source>
        <strain evidence="4">DSM 14365 / CIP 107738 / JCM 11303 / AJ 13395 / SMP-2</strain>
    </source>
</reference>
<dbReference type="Gene3D" id="2.60.40.1190">
    <property type="match status" value="1"/>
</dbReference>
<accession>D0LLD1</accession>